<keyword evidence="3 7" id="KW-1133">Transmembrane helix</keyword>
<proteinExistence type="inferred from homology"/>
<evidence type="ECO:0000259" key="8">
    <source>
        <dbReference type="Pfam" id="PF20684"/>
    </source>
</evidence>
<feature type="compositionally biased region" description="Polar residues" evidence="6">
    <location>
        <begin position="323"/>
        <end position="335"/>
    </location>
</feature>
<comment type="caution">
    <text evidence="9">The sequence shown here is derived from an EMBL/GenBank/DDBJ whole genome shotgun (WGS) entry which is preliminary data.</text>
</comment>
<dbReference type="InterPro" id="IPR052337">
    <property type="entry name" value="SAT4-like"/>
</dbReference>
<keyword evidence="10" id="KW-1185">Reference proteome</keyword>
<evidence type="ECO:0000256" key="2">
    <source>
        <dbReference type="ARBA" id="ARBA00022692"/>
    </source>
</evidence>
<evidence type="ECO:0000256" key="3">
    <source>
        <dbReference type="ARBA" id="ARBA00022989"/>
    </source>
</evidence>
<feature type="transmembrane region" description="Helical" evidence="7">
    <location>
        <begin position="121"/>
        <end position="148"/>
    </location>
</feature>
<evidence type="ECO:0000256" key="1">
    <source>
        <dbReference type="ARBA" id="ARBA00004141"/>
    </source>
</evidence>
<dbReference type="Pfam" id="PF20684">
    <property type="entry name" value="Fung_rhodopsin"/>
    <property type="match status" value="1"/>
</dbReference>
<feature type="compositionally biased region" description="Basic and acidic residues" evidence="6">
    <location>
        <begin position="494"/>
        <end position="505"/>
    </location>
</feature>
<dbReference type="Proteomes" id="UP001451303">
    <property type="component" value="Unassembled WGS sequence"/>
</dbReference>
<sequence>MEIADRAVVVVVVVDIIFTTLAFITVCFRLFTRVAVVQNVGSDDYYIVGSMISSIAYLAVVMMQIKAGLGRHLMSEDEVVGFLYALWATIWIYSLALMFVKMSITVQCYRVFRTPRMQKFFKIYFVLVVIYGLWTVFGTFFTCWPVNLWWEMVRRERAPKGVCMDKNIITFANAGINIASDLVLAVIPIPLLWKLQIPKKQKLILTSLFGMGMFASVMSIVRLSSLQQIGAAPAEEQSVMGVSIAIWSCIEVNIAIMCASAPALKPLVIKVFPKMLLSDLYAKTKGAYDASIKRSKLGYGHGHGGKYGHGHGGDGKSSDPSSKRGTGTHNRSAAHSTGGGAMRSMSGSSSNYCRPGEIQVEHEIEMKSVPISEVLSEGGGGYQGSNNMNMPLHSMNMNAAGTGSEEDIPGRISPAGSERKLVWQDEFPYHESGQGQGQQGGPVGMAMARGMGMPTGRGMGMGMGMGMPMGHGKKVTTITTCVATSRQEMTSSRQEAREAKEREMV</sequence>
<reference evidence="9 10" key="1">
    <citation type="submission" date="2023-09" db="EMBL/GenBank/DDBJ databases">
        <title>Multi-omics analysis of a traditional fermented food reveals byproduct-associated fungal strains for waste-to-food upcycling.</title>
        <authorList>
            <consortium name="Lawrence Berkeley National Laboratory"/>
            <person name="Rekdal V.M."/>
            <person name="Villalobos-Escobedo J.M."/>
            <person name="Rodriguez-Valeron N."/>
            <person name="Garcia M.O."/>
            <person name="Vasquez D.P."/>
            <person name="Damayanti I."/>
            <person name="Sorensen P.M."/>
            <person name="Baidoo E.E."/>
            <person name="De Carvalho A.C."/>
            <person name="Riley R."/>
            <person name="Lipzen A."/>
            <person name="He G."/>
            <person name="Yan M."/>
            <person name="Haridas S."/>
            <person name="Daum C."/>
            <person name="Yoshinaga Y."/>
            <person name="Ng V."/>
            <person name="Grigoriev I.V."/>
            <person name="Munk R."/>
            <person name="Nuraida L."/>
            <person name="Wijaya C.H."/>
            <person name="Morales P.-C."/>
            <person name="Keasling J.D."/>
        </authorList>
    </citation>
    <scope>NUCLEOTIDE SEQUENCE [LARGE SCALE GENOMIC DNA]</scope>
    <source>
        <strain evidence="9 10">FGSC 2613</strain>
    </source>
</reference>
<dbReference type="PANTHER" id="PTHR33048">
    <property type="entry name" value="PTH11-LIKE INTEGRAL MEMBRANE PROTEIN (AFU_ORTHOLOGUE AFUA_5G11245)"/>
    <property type="match status" value="1"/>
</dbReference>
<evidence type="ECO:0000313" key="9">
    <source>
        <dbReference type="EMBL" id="KAL0466019.1"/>
    </source>
</evidence>
<evidence type="ECO:0000256" key="7">
    <source>
        <dbReference type="SAM" id="Phobius"/>
    </source>
</evidence>
<dbReference type="PANTHER" id="PTHR33048:SF123">
    <property type="entry name" value="INTEGRAL MEMBRANE PROTEIN"/>
    <property type="match status" value="1"/>
</dbReference>
<organism evidence="9 10">
    <name type="scientific">Neurospora intermedia</name>
    <dbReference type="NCBI Taxonomy" id="5142"/>
    <lineage>
        <taxon>Eukaryota</taxon>
        <taxon>Fungi</taxon>
        <taxon>Dikarya</taxon>
        <taxon>Ascomycota</taxon>
        <taxon>Pezizomycotina</taxon>
        <taxon>Sordariomycetes</taxon>
        <taxon>Sordariomycetidae</taxon>
        <taxon>Sordariales</taxon>
        <taxon>Sordariaceae</taxon>
        <taxon>Neurospora</taxon>
    </lineage>
</organism>
<feature type="transmembrane region" description="Helical" evidence="7">
    <location>
        <begin position="44"/>
        <end position="67"/>
    </location>
</feature>
<feature type="transmembrane region" description="Helical" evidence="7">
    <location>
        <begin position="168"/>
        <end position="191"/>
    </location>
</feature>
<dbReference type="EMBL" id="JAVLET010000014">
    <property type="protein sequence ID" value="KAL0466019.1"/>
    <property type="molecule type" value="Genomic_DNA"/>
</dbReference>
<protein>
    <recommendedName>
        <fullName evidence="8">Rhodopsin domain-containing protein</fullName>
    </recommendedName>
</protein>
<feature type="transmembrane region" description="Helical" evidence="7">
    <location>
        <begin position="203"/>
        <end position="224"/>
    </location>
</feature>
<name>A0ABR3D014_NEUIN</name>
<evidence type="ECO:0000313" key="10">
    <source>
        <dbReference type="Proteomes" id="UP001451303"/>
    </source>
</evidence>
<feature type="domain" description="Rhodopsin" evidence="8">
    <location>
        <begin position="28"/>
        <end position="268"/>
    </location>
</feature>
<keyword evidence="2 7" id="KW-0812">Transmembrane</keyword>
<evidence type="ECO:0000256" key="6">
    <source>
        <dbReference type="SAM" id="MobiDB-lite"/>
    </source>
</evidence>
<feature type="transmembrane region" description="Helical" evidence="7">
    <location>
        <begin position="79"/>
        <end position="100"/>
    </location>
</feature>
<comment type="similarity">
    <text evidence="5">Belongs to the SAT4 family.</text>
</comment>
<evidence type="ECO:0000256" key="4">
    <source>
        <dbReference type="ARBA" id="ARBA00023136"/>
    </source>
</evidence>
<evidence type="ECO:0000256" key="5">
    <source>
        <dbReference type="ARBA" id="ARBA00038359"/>
    </source>
</evidence>
<gene>
    <name evidence="9" type="ORF">QR685DRAFT_115173</name>
</gene>
<dbReference type="InterPro" id="IPR049326">
    <property type="entry name" value="Rhodopsin_dom_fungi"/>
</dbReference>
<feature type="region of interest" description="Disordered" evidence="6">
    <location>
        <begin position="303"/>
        <end position="354"/>
    </location>
</feature>
<keyword evidence="4 7" id="KW-0472">Membrane</keyword>
<comment type="subcellular location">
    <subcellularLocation>
        <location evidence="1">Membrane</location>
        <topology evidence="1">Multi-pass membrane protein</topology>
    </subcellularLocation>
</comment>
<accession>A0ABR3D014</accession>
<feature type="region of interest" description="Disordered" evidence="6">
    <location>
        <begin position="485"/>
        <end position="505"/>
    </location>
</feature>
<feature type="transmembrane region" description="Helical" evidence="7">
    <location>
        <begin position="6"/>
        <end position="32"/>
    </location>
</feature>